<dbReference type="AlphaFoldDB" id="A0A2Z7CPM2"/>
<dbReference type="Proteomes" id="UP000250235">
    <property type="component" value="Unassembled WGS sequence"/>
</dbReference>
<keyword evidence="2" id="KW-0732">Signal</keyword>
<keyword evidence="4" id="KW-1185">Reference proteome</keyword>
<sequence length="66" mass="7184">MGFLICNLNLVVGFIGGAYIAQNYDIPNIKDEIQTALRRLQATSMKPKPTAETTSTNPEPKTVDSS</sequence>
<reference evidence="3 4" key="1">
    <citation type="journal article" date="2015" name="Proc. Natl. Acad. Sci. U.S.A.">
        <title>The resurrection genome of Boea hygrometrica: A blueprint for survival of dehydration.</title>
        <authorList>
            <person name="Xiao L."/>
            <person name="Yang G."/>
            <person name="Zhang L."/>
            <person name="Yang X."/>
            <person name="Zhao S."/>
            <person name="Ji Z."/>
            <person name="Zhou Q."/>
            <person name="Hu M."/>
            <person name="Wang Y."/>
            <person name="Chen M."/>
            <person name="Xu Y."/>
            <person name="Jin H."/>
            <person name="Xiao X."/>
            <person name="Hu G."/>
            <person name="Bao F."/>
            <person name="Hu Y."/>
            <person name="Wan P."/>
            <person name="Li L."/>
            <person name="Deng X."/>
            <person name="Kuang T."/>
            <person name="Xiang C."/>
            <person name="Zhu J.K."/>
            <person name="Oliver M.J."/>
            <person name="He Y."/>
        </authorList>
    </citation>
    <scope>NUCLEOTIDE SEQUENCE [LARGE SCALE GENOMIC DNA]</scope>
    <source>
        <strain evidence="4">cv. XS01</strain>
    </source>
</reference>
<protein>
    <submittedName>
        <fullName evidence="3">Uncharacterized protein</fullName>
    </submittedName>
</protein>
<dbReference type="OrthoDB" id="2012160at2759"/>
<gene>
    <name evidence="3" type="ORF">F511_10982</name>
</gene>
<feature type="signal peptide" evidence="2">
    <location>
        <begin position="1"/>
        <end position="17"/>
    </location>
</feature>
<feature type="region of interest" description="Disordered" evidence="1">
    <location>
        <begin position="41"/>
        <end position="66"/>
    </location>
</feature>
<feature type="compositionally biased region" description="Polar residues" evidence="1">
    <location>
        <begin position="51"/>
        <end position="66"/>
    </location>
</feature>
<evidence type="ECO:0000313" key="3">
    <source>
        <dbReference type="EMBL" id="KZV49031.1"/>
    </source>
</evidence>
<dbReference type="EMBL" id="KQ993789">
    <property type="protein sequence ID" value="KZV49031.1"/>
    <property type="molecule type" value="Genomic_DNA"/>
</dbReference>
<organism evidence="3 4">
    <name type="scientific">Dorcoceras hygrometricum</name>
    <dbReference type="NCBI Taxonomy" id="472368"/>
    <lineage>
        <taxon>Eukaryota</taxon>
        <taxon>Viridiplantae</taxon>
        <taxon>Streptophyta</taxon>
        <taxon>Embryophyta</taxon>
        <taxon>Tracheophyta</taxon>
        <taxon>Spermatophyta</taxon>
        <taxon>Magnoliopsida</taxon>
        <taxon>eudicotyledons</taxon>
        <taxon>Gunneridae</taxon>
        <taxon>Pentapetalae</taxon>
        <taxon>asterids</taxon>
        <taxon>lamiids</taxon>
        <taxon>Lamiales</taxon>
        <taxon>Gesneriaceae</taxon>
        <taxon>Didymocarpoideae</taxon>
        <taxon>Trichosporeae</taxon>
        <taxon>Loxocarpinae</taxon>
        <taxon>Dorcoceras</taxon>
    </lineage>
</organism>
<evidence type="ECO:0000313" key="4">
    <source>
        <dbReference type="Proteomes" id="UP000250235"/>
    </source>
</evidence>
<dbReference type="InterPro" id="IPR027854">
    <property type="entry name" value="STMP1"/>
</dbReference>
<accession>A0A2Z7CPM2</accession>
<evidence type="ECO:0000256" key="1">
    <source>
        <dbReference type="SAM" id="MobiDB-lite"/>
    </source>
</evidence>
<feature type="chain" id="PRO_5016321507" evidence="2">
    <location>
        <begin position="18"/>
        <end position="66"/>
    </location>
</feature>
<proteinExistence type="predicted"/>
<name>A0A2Z7CPM2_9LAMI</name>
<dbReference type="Pfam" id="PF15054">
    <property type="entry name" value="DUF4535"/>
    <property type="match status" value="1"/>
</dbReference>
<evidence type="ECO:0000256" key="2">
    <source>
        <dbReference type="SAM" id="SignalP"/>
    </source>
</evidence>